<dbReference type="SUPFAM" id="SSF53850">
    <property type="entry name" value="Periplasmic binding protein-like II"/>
    <property type="match status" value="1"/>
</dbReference>
<dbReference type="InterPro" id="IPR000914">
    <property type="entry name" value="SBP_5_dom"/>
</dbReference>
<dbReference type="CDD" id="cd08497">
    <property type="entry name" value="MbnE-like"/>
    <property type="match status" value="1"/>
</dbReference>
<evidence type="ECO:0000256" key="1">
    <source>
        <dbReference type="ARBA" id="ARBA00022729"/>
    </source>
</evidence>
<dbReference type="InterPro" id="IPR039424">
    <property type="entry name" value="SBP_5"/>
</dbReference>
<evidence type="ECO:0000256" key="2">
    <source>
        <dbReference type="SAM" id="SignalP"/>
    </source>
</evidence>
<dbReference type="Proteomes" id="UP001595640">
    <property type="component" value="Unassembled WGS sequence"/>
</dbReference>
<feature type="signal peptide" evidence="2">
    <location>
        <begin position="1"/>
        <end position="22"/>
    </location>
</feature>
<protein>
    <submittedName>
        <fullName evidence="4">Extracellular solute-binding protein</fullName>
    </submittedName>
</protein>
<evidence type="ECO:0000259" key="3">
    <source>
        <dbReference type="Pfam" id="PF00496"/>
    </source>
</evidence>
<sequence length="610" mass="69606">MSRIVKAALTAVILSLPGVTLAAMAQETPTVHALAMYDEPELPAGFDHFAYVNPEAPVGGELVRAATGSFDSTNPFIVKGTPASGLMEIYDTLMVQNPDEPFTMYGLLAEGVRLDPDRRWMEFDLHPEARFHDETPVRASDVVFSFRLLRDEGAPFYAAYYADVTSAQAIDEDTVRFDFAEDNSRELPLILGQLPILPEHYWKGRDFATPTLDPLLSSGPYRIAEVDPGRRIVYERVGDYWGKDLPVNRGRHNIKRLIFDYYRDQTVALEAFKAGNLDMRVESSARNWATAYDFPAVEQGHVKKLLIPDGQPAGMQAFVMNLRRDKFKDARVREAFNLAFDFPWLNDNLFYGAYERTHSYFENSPMAAEGLPSDGELALLEPYRDQLPENVFKKSLPIEHPQDLRPRLREALGLLRNAGYEVHNGELVNRKTGEPFTLEILLYDAQFERIVQPLLTNLERIGVQGKIRIVDVNQYLNRLRNFDYDMIVGSFPQSANPGNEQREYWTTPYADQPQSRNLIGLKNPVIDALVEQLIRAHTREELDTAAQALDRVLRWGFYVIPQYHLAATRVAIWDKYGYADPFPEYNLDLSAWWVDPERAKVINQRQHGGR</sequence>
<dbReference type="PIRSF" id="PIRSF002741">
    <property type="entry name" value="MppA"/>
    <property type="match status" value="1"/>
</dbReference>
<accession>A0ABV7M3K2</accession>
<evidence type="ECO:0000313" key="4">
    <source>
        <dbReference type="EMBL" id="MFC3293481.1"/>
    </source>
</evidence>
<name>A0ABV7M3K2_9GAMM</name>
<dbReference type="PANTHER" id="PTHR30290">
    <property type="entry name" value="PERIPLASMIC BINDING COMPONENT OF ABC TRANSPORTER"/>
    <property type="match status" value="1"/>
</dbReference>
<dbReference type="Pfam" id="PF00496">
    <property type="entry name" value="SBP_bac_5"/>
    <property type="match status" value="1"/>
</dbReference>
<evidence type="ECO:0000313" key="5">
    <source>
        <dbReference type="Proteomes" id="UP001595640"/>
    </source>
</evidence>
<dbReference type="Gene3D" id="3.40.190.10">
    <property type="entry name" value="Periplasmic binding protein-like II"/>
    <property type="match status" value="1"/>
</dbReference>
<keyword evidence="5" id="KW-1185">Reference proteome</keyword>
<gene>
    <name evidence="4" type="ORF">ACFOEI_15605</name>
</gene>
<comment type="caution">
    <text evidence="4">The sequence shown here is derived from an EMBL/GenBank/DDBJ whole genome shotgun (WGS) entry which is preliminary data.</text>
</comment>
<dbReference type="InterPro" id="IPR030678">
    <property type="entry name" value="Peptide/Ni-bd"/>
</dbReference>
<dbReference type="RefSeq" id="WP_019017748.1">
    <property type="nucleotide sequence ID" value="NZ_BMXD01000001.1"/>
</dbReference>
<feature type="domain" description="Solute-binding protein family 5" evidence="3">
    <location>
        <begin position="104"/>
        <end position="508"/>
    </location>
</feature>
<reference evidence="5" key="1">
    <citation type="journal article" date="2019" name="Int. J. Syst. Evol. Microbiol.">
        <title>The Global Catalogue of Microorganisms (GCM) 10K type strain sequencing project: providing services to taxonomists for standard genome sequencing and annotation.</title>
        <authorList>
            <consortium name="The Broad Institute Genomics Platform"/>
            <consortium name="The Broad Institute Genome Sequencing Center for Infectious Disease"/>
            <person name="Wu L."/>
            <person name="Ma J."/>
        </authorList>
    </citation>
    <scope>NUCLEOTIDE SEQUENCE [LARGE SCALE GENOMIC DNA]</scope>
    <source>
        <strain evidence="5">KCTC 12847</strain>
    </source>
</reference>
<dbReference type="EMBL" id="JBHRUH010000031">
    <property type="protein sequence ID" value="MFC3293481.1"/>
    <property type="molecule type" value="Genomic_DNA"/>
</dbReference>
<proteinExistence type="predicted"/>
<dbReference type="PANTHER" id="PTHR30290:SF64">
    <property type="entry name" value="ABC TRANSPORTER PERIPLASMIC BINDING PROTEIN"/>
    <property type="match status" value="1"/>
</dbReference>
<organism evidence="4 5">
    <name type="scientific">Modicisalibacter luteus</name>
    <dbReference type="NCBI Taxonomy" id="453962"/>
    <lineage>
        <taxon>Bacteria</taxon>
        <taxon>Pseudomonadati</taxon>
        <taxon>Pseudomonadota</taxon>
        <taxon>Gammaproteobacteria</taxon>
        <taxon>Oceanospirillales</taxon>
        <taxon>Halomonadaceae</taxon>
        <taxon>Modicisalibacter</taxon>
    </lineage>
</organism>
<dbReference type="Gene3D" id="3.10.105.10">
    <property type="entry name" value="Dipeptide-binding Protein, Domain 3"/>
    <property type="match status" value="1"/>
</dbReference>
<feature type="chain" id="PRO_5045376819" evidence="2">
    <location>
        <begin position="23"/>
        <end position="610"/>
    </location>
</feature>
<keyword evidence="1 2" id="KW-0732">Signal</keyword>